<organism evidence="4 5">
    <name type="scientific">Mytilus coruscus</name>
    <name type="common">Sea mussel</name>
    <dbReference type="NCBI Taxonomy" id="42192"/>
    <lineage>
        <taxon>Eukaryota</taxon>
        <taxon>Metazoa</taxon>
        <taxon>Spiralia</taxon>
        <taxon>Lophotrochozoa</taxon>
        <taxon>Mollusca</taxon>
        <taxon>Bivalvia</taxon>
        <taxon>Autobranchia</taxon>
        <taxon>Pteriomorphia</taxon>
        <taxon>Mytilida</taxon>
        <taxon>Mytiloidea</taxon>
        <taxon>Mytilidae</taxon>
        <taxon>Mytilinae</taxon>
        <taxon>Mytilus</taxon>
    </lineage>
</organism>
<dbReference type="InterPro" id="IPR000315">
    <property type="entry name" value="Znf_B-box"/>
</dbReference>
<dbReference type="PROSITE" id="PS50119">
    <property type="entry name" value="ZF_BBOX"/>
    <property type="match status" value="1"/>
</dbReference>
<dbReference type="GO" id="GO:0008270">
    <property type="term" value="F:zinc ion binding"/>
    <property type="evidence" value="ECO:0007669"/>
    <property type="project" value="UniProtKB-KW"/>
</dbReference>
<proteinExistence type="predicted"/>
<protein>
    <recommendedName>
        <fullName evidence="3">B box-type domain-containing protein</fullName>
    </recommendedName>
</protein>
<gene>
    <name evidence="4" type="ORF">MCOR_21442</name>
</gene>
<feature type="domain" description="B box-type" evidence="3">
    <location>
        <begin position="13"/>
        <end position="53"/>
    </location>
</feature>
<dbReference type="Proteomes" id="UP000507470">
    <property type="component" value="Unassembled WGS sequence"/>
</dbReference>
<evidence type="ECO:0000259" key="3">
    <source>
        <dbReference type="PROSITE" id="PS50119"/>
    </source>
</evidence>
<reference evidence="4 5" key="1">
    <citation type="submission" date="2020-06" db="EMBL/GenBank/DDBJ databases">
        <authorList>
            <person name="Li R."/>
            <person name="Bekaert M."/>
        </authorList>
    </citation>
    <scope>NUCLEOTIDE SEQUENCE [LARGE SCALE GENOMIC DNA]</scope>
    <source>
        <strain evidence="5">wild</strain>
    </source>
</reference>
<dbReference type="Pfam" id="PF00643">
    <property type="entry name" value="zf-B_box"/>
    <property type="match status" value="1"/>
</dbReference>
<feature type="region of interest" description="Disordered" evidence="2">
    <location>
        <begin position="190"/>
        <end position="210"/>
    </location>
</feature>
<sequence>MSGSQSAVLERSTEHVFCSLHIKETTFLCTECKQFICDRCVESVHARHALKSIPRTDNHILVNEMLQQQIILYKEVWQVELEEQSKAIDLHAARLVKIINKIRDSYKEEILRKKAQNKSILKEIEDESDNNIPPTLSMMQTTFTPSTIDILGIKREFGKLCVNATNVNLQPGFSWPSLFQVKNLSTEGQHGSVYRGMSSDSADENDRCDL</sequence>
<evidence type="ECO:0000313" key="5">
    <source>
        <dbReference type="Proteomes" id="UP000507470"/>
    </source>
</evidence>
<keyword evidence="5" id="KW-1185">Reference proteome</keyword>
<keyword evidence="1" id="KW-0479">Metal-binding</keyword>
<name>A0A6J8BPU2_MYTCO</name>
<dbReference type="CDD" id="cd19757">
    <property type="entry name" value="Bbox1"/>
    <property type="match status" value="1"/>
</dbReference>
<dbReference type="EMBL" id="CACVKT020003818">
    <property type="protein sequence ID" value="CAC5385945.1"/>
    <property type="molecule type" value="Genomic_DNA"/>
</dbReference>
<dbReference type="AlphaFoldDB" id="A0A6J8BPU2"/>
<dbReference type="SUPFAM" id="SSF57845">
    <property type="entry name" value="B-box zinc-binding domain"/>
    <property type="match status" value="1"/>
</dbReference>
<evidence type="ECO:0000256" key="2">
    <source>
        <dbReference type="SAM" id="MobiDB-lite"/>
    </source>
</evidence>
<accession>A0A6J8BPU2</accession>
<evidence type="ECO:0000313" key="4">
    <source>
        <dbReference type="EMBL" id="CAC5385945.1"/>
    </source>
</evidence>
<evidence type="ECO:0000256" key="1">
    <source>
        <dbReference type="PROSITE-ProRule" id="PRU00024"/>
    </source>
</evidence>
<dbReference type="Gene3D" id="3.30.160.60">
    <property type="entry name" value="Classic Zinc Finger"/>
    <property type="match status" value="1"/>
</dbReference>
<keyword evidence="1" id="KW-0863">Zinc-finger</keyword>
<keyword evidence="1" id="KW-0862">Zinc</keyword>